<dbReference type="PROSITE" id="PS51296">
    <property type="entry name" value="RIESKE"/>
    <property type="match status" value="1"/>
</dbReference>
<dbReference type="RefSeq" id="WP_339586420.1">
    <property type="nucleotide sequence ID" value="NZ_JBBHJZ010000001.1"/>
</dbReference>
<dbReference type="InterPro" id="IPR017941">
    <property type="entry name" value="Rieske_2Fe-2S"/>
</dbReference>
<evidence type="ECO:0000256" key="6">
    <source>
        <dbReference type="ARBA" id="ARBA00023014"/>
    </source>
</evidence>
<evidence type="ECO:0000313" key="9">
    <source>
        <dbReference type="Proteomes" id="UP001361239"/>
    </source>
</evidence>
<keyword evidence="4" id="KW-0560">Oxidoreductase</keyword>
<keyword evidence="2" id="KW-0001">2Fe-2S</keyword>
<keyword evidence="3" id="KW-0479">Metal-binding</keyword>
<evidence type="ECO:0000256" key="3">
    <source>
        <dbReference type="ARBA" id="ARBA00022723"/>
    </source>
</evidence>
<dbReference type="Gene3D" id="3.90.380.10">
    <property type="entry name" value="Naphthalene 1,2-dioxygenase Alpha Subunit, Chain A, domain 1"/>
    <property type="match status" value="1"/>
</dbReference>
<evidence type="ECO:0000256" key="4">
    <source>
        <dbReference type="ARBA" id="ARBA00023002"/>
    </source>
</evidence>
<feature type="domain" description="Rieske" evidence="7">
    <location>
        <begin position="71"/>
        <end position="180"/>
    </location>
</feature>
<dbReference type="Pfam" id="PF00355">
    <property type="entry name" value="Rieske"/>
    <property type="match status" value="1"/>
</dbReference>
<evidence type="ECO:0000256" key="1">
    <source>
        <dbReference type="ARBA" id="ARBA00001962"/>
    </source>
</evidence>
<dbReference type="PANTHER" id="PTHR43756:SF5">
    <property type="entry name" value="CHOLINE MONOOXYGENASE, CHLOROPLASTIC"/>
    <property type="match status" value="1"/>
</dbReference>
<dbReference type="InterPro" id="IPR001663">
    <property type="entry name" value="Rng_hydr_dOase-A"/>
</dbReference>
<keyword evidence="8" id="KW-0223">Dioxygenase</keyword>
<evidence type="ECO:0000256" key="2">
    <source>
        <dbReference type="ARBA" id="ARBA00022714"/>
    </source>
</evidence>
<keyword evidence="6" id="KW-0411">Iron-sulfur</keyword>
<dbReference type="Pfam" id="PF00848">
    <property type="entry name" value="Ring_hydroxyl_A"/>
    <property type="match status" value="1"/>
</dbReference>
<comment type="cofactor">
    <cofactor evidence="1">
        <name>Fe cation</name>
        <dbReference type="ChEBI" id="CHEBI:24875"/>
    </cofactor>
</comment>
<keyword evidence="9" id="KW-1185">Reference proteome</keyword>
<evidence type="ECO:0000259" key="7">
    <source>
        <dbReference type="PROSITE" id="PS51296"/>
    </source>
</evidence>
<protein>
    <submittedName>
        <fullName evidence="8">Aromatic ring-hydroxylating dioxygenase subunit alpha</fullName>
    </submittedName>
</protein>
<accession>A0ABU8RTW0</accession>
<dbReference type="PANTHER" id="PTHR43756">
    <property type="entry name" value="CHOLINE MONOOXYGENASE, CHLOROPLASTIC"/>
    <property type="match status" value="1"/>
</dbReference>
<dbReference type="InterPro" id="IPR036922">
    <property type="entry name" value="Rieske_2Fe-2S_sf"/>
</dbReference>
<gene>
    <name evidence="8" type="ORF">WG901_07690</name>
</gene>
<comment type="caution">
    <text evidence="8">The sequence shown here is derived from an EMBL/GenBank/DDBJ whole genome shotgun (WGS) entry which is preliminary data.</text>
</comment>
<dbReference type="GO" id="GO:0051213">
    <property type="term" value="F:dioxygenase activity"/>
    <property type="evidence" value="ECO:0007669"/>
    <property type="project" value="UniProtKB-KW"/>
</dbReference>
<dbReference type="Gene3D" id="2.102.10.10">
    <property type="entry name" value="Rieske [2Fe-2S] iron-sulphur domain"/>
    <property type="match status" value="1"/>
</dbReference>
<dbReference type="SUPFAM" id="SSF55961">
    <property type="entry name" value="Bet v1-like"/>
    <property type="match status" value="1"/>
</dbReference>
<organism evidence="8 9">
    <name type="scientific">Novosphingobium anseongense</name>
    <dbReference type="NCBI Taxonomy" id="3133436"/>
    <lineage>
        <taxon>Bacteria</taxon>
        <taxon>Pseudomonadati</taxon>
        <taxon>Pseudomonadota</taxon>
        <taxon>Alphaproteobacteria</taxon>
        <taxon>Sphingomonadales</taxon>
        <taxon>Sphingomonadaceae</taxon>
        <taxon>Novosphingobium</taxon>
    </lineage>
</organism>
<evidence type="ECO:0000313" key="8">
    <source>
        <dbReference type="EMBL" id="MEJ5976511.1"/>
    </source>
</evidence>
<dbReference type="Proteomes" id="UP001361239">
    <property type="component" value="Unassembled WGS sequence"/>
</dbReference>
<keyword evidence="5" id="KW-0408">Iron</keyword>
<dbReference type="CDD" id="cd08882">
    <property type="entry name" value="RHO_alpha_C_MupW-like"/>
    <property type="match status" value="1"/>
</dbReference>
<proteinExistence type="predicted"/>
<evidence type="ECO:0000256" key="5">
    <source>
        <dbReference type="ARBA" id="ARBA00023004"/>
    </source>
</evidence>
<dbReference type="InterPro" id="IPR015879">
    <property type="entry name" value="Ring_hydroxy_dOase_asu_C_dom"/>
</dbReference>
<dbReference type="EMBL" id="JBBHJZ010000001">
    <property type="protein sequence ID" value="MEJ5976511.1"/>
    <property type="molecule type" value="Genomic_DNA"/>
</dbReference>
<dbReference type="PRINTS" id="PR00090">
    <property type="entry name" value="RNGDIOXGNASE"/>
</dbReference>
<dbReference type="SUPFAM" id="SSF50022">
    <property type="entry name" value="ISP domain"/>
    <property type="match status" value="1"/>
</dbReference>
<sequence length="477" mass="54965">MNVETGKLKPGEARCPAETTQEIIARDKVAAPAWAASESYEYLGSEDISKERYTTAEFAQGEFDRMWTRTWQMACREEHIPDVGDYYVYDLGPYSFVVTRSGEDQIQAHFNSCLHRGTKLKPSGTAGFSNNLKCPFHGWTWNLDGSLKEIPEKWDFSHTQDRKMCLPEARVERLGGFVWINMDPDAPSLAEYLGKEIMEHMKAWKLEDRYIYLHVQKSYPANWKLTMEAFMEAYHVGDTHPQVAPANGDVNSQYDWYEDHVDRFISTLGVVSPKLYGKYSEQDIVENFTMGDSSSMGGQKPQLKDGERARQVMADMFRNMFETATKTDLSHVSDTELLDTYSYTFFPNLFLFPGISLPMIYRFRPDARDHRRTIYEVMFMRPRPKDGTEVETAEVEILEDHQSFSEAVGMDPGFGHILDQDTDNLYAQQEGLEASAKPGITLGDYQEIRVRHFEKTIDKYMAMGPKLPNWEKLQRDC</sequence>
<dbReference type="CDD" id="cd03469">
    <property type="entry name" value="Rieske_RO_Alpha_N"/>
    <property type="match status" value="1"/>
</dbReference>
<reference evidence="8 9" key="1">
    <citation type="submission" date="2024-03" db="EMBL/GenBank/DDBJ databases">
        <authorList>
            <person name="Jo J.-H."/>
        </authorList>
    </citation>
    <scope>NUCLEOTIDE SEQUENCE [LARGE SCALE GENOMIC DNA]</scope>
    <source>
        <strain evidence="8 9">PS1R-30</strain>
    </source>
</reference>
<name>A0ABU8RTW0_9SPHN</name>